<dbReference type="PANTHER" id="PTHR20836:SF0">
    <property type="entry name" value="4-HYDROXY-TETRAHYDRODIPICOLINATE REDUCTASE 1, CHLOROPLASTIC-RELATED"/>
    <property type="match status" value="1"/>
</dbReference>
<dbReference type="EMBL" id="FPBT01000003">
    <property type="protein sequence ID" value="SFU37222.1"/>
    <property type="molecule type" value="Genomic_DNA"/>
</dbReference>
<proteinExistence type="inferred from homology"/>
<dbReference type="STRING" id="155865.SAMN05216515_1032"/>
<dbReference type="InterPro" id="IPR023940">
    <property type="entry name" value="DHDPR_bac"/>
</dbReference>
<dbReference type="SUPFAM" id="SSF55347">
    <property type="entry name" value="Glyceraldehyde-3-phosphate dehydrogenase-like, C-terminal domain"/>
    <property type="match status" value="1"/>
</dbReference>
<dbReference type="NCBIfam" id="TIGR00036">
    <property type="entry name" value="dapB"/>
    <property type="match status" value="1"/>
</dbReference>
<evidence type="ECO:0000259" key="14">
    <source>
        <dbReference type="Pfam" id="PF01113"/>
    </source>
</evidence>
<evidence type="ECO:0000256" key="3">
    <source>
        <dbReference type="ARBA" id="ARBA00022605"/>
    </source>
</evidence>
<keyword evidence="4 13" id="KW-0521">NADP</keyword>
<evidence type="ECO:0000313" key="17">
    <source>
        <dbReference type="Proteomes" id="UP000198817"/>
    </source>
</evidence>
<comment type="pathway">
    <text evidence="9 13">Amino-acid biosynthesis; L-lysine biosynthesis via DAP pathway; (S)-tetrahydrodipicolinate from L-aspartate: step 4/4.</text>
</comment>
<evidence type="ECO:0000256" key="11">
    <source>
        <dbReference type="ARBA" id="ARBA00049080"/>
    </source>
</evidence>
<feature type="domain" description="Dihydrodipicolinate reductase N-terminal" evidence="14">
    <location>
        <begin position="2"/>
        <end position="116"/>
    </location>
</feature>
<feature type="binding site" evidence="13">
    <location>
        <begin position="157"/>
        <end position="158"/>
    </location>
    <ligand>
        <name>(S)-2,3,4,5-tetrahydrodipicolinate</name>
        <dbReference type="ChEBI" id="CHEBI:16845"/>
    </ligand>
</feature>
<gene>
    <name evidence="13" type="primary">dapB</name>
    <name evidence="16" type="ORF">SAMN05216508_1032</name>
</gene>
<dbReference type="GO" id="GO:0009089">
    <property type="term" value="P:lysine biosynthetic process via diaminopimelate"/>
    <property type="evidence" value="ECO:0007669"/>
    <property type="project" value="UniProtKB-UniRule"/>
</dbReference>
<dbReference type="Gene3D" id="3.40.50.720">
    <property type="entry name" value="NAD(P)-binding Rossmann-like Domain"/>
    <property type="match status" value="1"/>
</dbReference>
<comment type="caution">
    <text evidence="13">Was originally thought to be a dihydrodipicolinate reductase (DHDPR), catalyzing the conversion of dihydrodipicolinate to tetrahydrodipicolinate. However, it was shown in E.coli that the substrate of the enzymatic reaction is not dihydrodipicolinate (DHDP) but in fact (2S,4S)-4-hydroxy-2,3,4,5-tetrahydrodipicolinic acid (HTPA), the product released by the DapA-catalyzed reaction.</text>
</comment>
<comment type="subunit">
    <text evidence="13">Homotetramer.</text>
</comment>
<keyword evidence="2 13" id="KW-0963">Cytoplasm</keyword>
<comment type="function">
    <text evidence="13">Catalyzes the conversion of 4-hydroxy-tetrahydrodipicolinate (HTPA) to tetrahydrodipicolinate.</text>
</comment>
<feature type="binding site" evidence="13">
    <location>
        <begin position="114"/>
        <end position="117"/>
    </location>
    <ligand>
        <name>NAD(+)</name>
        <dbReference type="ChEBI" id="CHEBI:57540"/>
    </ligand>
</feature>
<evidence type="ECO:0000313" key="16">
    <source>
        <dbReference type="EMBL" id="SFU37222.1"/>
    </source>
</evidence>
<dbReference type="InterPro" id="IPR036291">
    <property type="entry name" value="NAD(P)-bd_dom_sf"/>
</dbReference>
<keyword evidence="3 13" id="KW-0028">Amino-acid biosynthesis</keyword>
<dbReference type="CDD" id="cd02274">
    <property type="entry name" value="DHDPR_N"/>
    <property type="match status" value="1"/>
</dbReference>
<dbReference type="PANTHER" id="PTHR20836">
    <property type="entry name" value="DIHYDRODIPICOLINATE REDUCTASE"/>
    <property type="match status" value="1"/>
</dbReference>
<dbReference type="InterPro" id="IPR022664">
    <property type="entry name" value="DapB_N_CS"/>
</dbReference>
<evidence type="ECO:0000256" key="8">
    <source>
        <dbReference type="ARBA" id="ARBA00023154"/>
    </source>
</evidence>
<organism evidence="16 17">
    <name type="scientific">Eubacterium pyruvativorans</name>
    <dbReference type="NCBI Taxonomy" id="155865"/>
    <lineage>
        <taxon>Bacteria</taxon>
        <taxon>Bacillati</taxon>
        <taxon>Bacillota</taxon>
        <taxon>Clostridia</taxon>
        <taxon>Eubacteriales</taxon>
        <taxon>Eubacteriaceae</taxon>
        <taxon>Eubacterium</taxon>
    </lineage>
</organism>
<keyword evidence="8 13" id="KW-0457">Lysine biosynthesis</keyword>
<dbReference type="GO" id="GO:0019877">
    <property type="term" value="P:diaminopimelate biosynthetic process"/>
    <property type="evidence" value="ECO:0007669"/>
    <property type="project" value="UniProtKB-UniRule"/>
</dbReference>
<dbReference type="Pfam" id="PF05173">
    <property type="entry name" value="DapB_C"/>
    <property type="match status" value="1"/>
</dbReference>
<dbReference type="GO" id="GO:0016726">
    <property type="term" value="F:oxidoreductase activity, acting on CH or CH2 groups, NAD or NADP as acceptor"/>
    <property type="evidence" value="ECO:0007669"/>
    <property type="project" value="UniProtKB-UniRule"/>
</dbReference>
<feature type="binding site" evidence="13">
    <location>
        <begin position="90"/>
        <end position="92"/>
    </location>
    <ligand>
        <name>NAD(+)</name>
        <dbReference type="ChEBI" id="CHEBI:57540"/>
    </ligand>
</feature>
<dbReference type="Proteomes" id="UP000198817">
    <property type="component" value="Unassembled WGS sequence"/>
</dbReference>
<evidence type="ECO:0000256" key="13">
    <source>
        <dbReference type="HAMAP-Rule" id="MF_00102"/>
    </source>
</evidence>
<comment type="caution">
    <text evidence="13">Lacks conserved residue(s) required for the propagation of feature annotation.</text>
</comment>
<dbReference type="GO" id="GO:0051287">
    <property type="term" value="F:NAD binding"/>
    <property type="evidence" value="ECO:0007669"/>
    <property type="project" value="UniProtKB-UniRule"/>
</dbReference>
<comment type="subcellular location">
    <subcellularLocation>
        <location evidence="13">Cytoplasm</location>
    </subcellularLocation>
</comment>
<evidence type="ECO:0000259" key="15">
    <source>
        <dbReference type="Pfam" id="PF05173"/>
    </source>
</evidence>
<feature type="active site" description="Proton donor" evidence="13">
    <location>
        <position position="151"/>
    </location>
</feature>
<dbReference type="HAMAP" id="MF_00102">
    <property type="entry name" value="DapB"/>
    <property type="match status" value="1"/>
</dbReference>
<evidence type="ECO:0000256" key="7">
    <source>
        <dbReference type="ARBA" id="ARBA00023027"/>
    </source>
</evidence>
<dbReference type="InterPro" id="IPR000846">
    <property type="entry name" value="DapB_N"/>
</dbReference>
<evidence type="ECO:0000256" key="12">
    <source>
        <dbReference type="ARBA" id="ARBA00049396"/>
    </source>
</evidence>
<keyword evidence="5 13" id="KW-0220">Diaminopimelate biosynthesis</keyword>
<dbReference type="PIRSF" id="PIRSF000161">
    <property type="entry name" value="DHPR"/>
    <property type="match status" value="1"/>
</dbReference>
<comment type="catalytic activity">
    <reaction evidence="11 13">
        <text>(S)-2,3,4,5-tetrahydrodipicolinate + NADP(+) + H2O = (2S,4S)-4-hydroxy-2,3,4,5-tetrahydrodipicolinate + NADPH + H(+)</text>
        <dbReference type="Rhea" id="RHEA:35331"/>
        <dbReference type="ChEBI" id="CHEBI:15377"/>
        <dbReference type="ChEBI" id="CHEBI:15378"/>
        <dbReference type="ChEBI" id="CHEBI:16845"/>
        <dbReference type="ChEBI" id="CHEBI:57783"/>
        <dbReference type="ChEBI" id="CHEBI:58349"/>
        <dbReference type="ChEBI" id="CHEBI:67139"/>
        <dbReference type="EC" id="1.17.1.8"/>
    </reaction>
</comment>
<dbReference type="GO" id="GO:0005829">
    <property type="term" value="C:cytosol"/>
    <property type="evidence" value="ECO:0007669"/>
    <property type="project" value="TreeGrafter"/>
</dbReference>
<feature type="domain" description="Dihydrodipicolinate reductase C-terminal" evidence="15">
    <location>
        <begin position="121"/>
        <end position="240"/>
    </location>
</feature>
<dbReference type="Pfam" id="PF01113">
    <property type="entry name" value="DapB_N"/>
    <property type="match status" value="1"/>
</dbReference>
<keyword evidence="6 13" id="KW-0560">Oxidoreductase</keyword>
<keyword evidence="17" id="KW-1185">Reference proteome</keyword>
<feature type="binding site" evidence="13">
    <location>
        <position position="35"/>
    </location>
    <ligand>
        <name>NADP(+)</name>
        <dbReference type="ChEBI" id="CHEBI:58349"/>
    </ligand>
</feature>
<evidence type="ECO:0000256" key="9">
    <source>
        <dbReference type="ARBA" id="ARBA00037922"/>
    </source>
</evidence>
<protein>
    <recommendedName>
        <fullName evidence="10 13">4-hydroxy-tetrahydrodipicolinate reductase</fullName>
        <shortName evidence="13">HTPA reductase</shortName>
        <ecNumber evidence="10 13">1.17.1.8</ecNumber>
    </recommendedName>
</protein>
<evidence type="ECO:0000256" key="10">
    <source>
        <dbReference type="ARBA" id="ARBA00038983"/>
    </source>
</evidence>
<keyword evidence="7 13" id="KW-0520">NAD</keyword>
<evidence type="ECO:0000256" key="2">
    <source>
        <dbReference type="ARBA" id="ARBA00022490"/>
    </source>
</evidence>
<dbReference type="GO" id="GO:0008839">
    <property type="term" value="F:4-hydroxy-tetrahydrodipicolinate reductase"/>
    <property type="evidence" value="ECO:0007669"/>
    <property type="project" value="UniProtKB-UniRule"/>
</dbReference>
<accession>A0A1I7FLZ1</accession>
<dbReference type="AlphaFoldDB" id="A0A1I7FLZ1"/>
<dbReference type="PROSITE" id="PS01298">
    <property type="entry name" value="DAPB"/>
    <property type="match status" value="1"/>
</dbReference>
<dbReference type="RefSeq" id="WP_090469984.1">
    <property type="nucleotide sequence ID" value="NZ_FOWF01000003.1"/>
</dbReference>
<name>A0A1I7FLZ1_9FIRM</name>
<dbReference type="InterPro" id="IPR022663">
    <property type="entry name" value="DapB_C"/>
</dbReference>
<dbReference type="OrthoDB" id="9790352at2"/>
<evidence type="ECO:0000256" key="5">
    <source>
        <dbReference type="ARBA" id="ARBA00022915"/>
    </source>
</evidence>
<dbReference type="UniPathway" id="UPA00034">
    <property type="reaction ID" value="UER00018"/>
</dbReference>
<dbReference type="EC" id="1.17.1.8" evidence="10 13"/>
<evidence type="ECO:0000256" key="1">
    <source>
        <dbReference type="ARBA" id="ARBA00006642"/>
    </source>
</evidence>
<evidence type="ECO:0000256" key="6">
    <source>
        <dbReference type="ARBA" id="ARBA00023002"/>
    </source>
</evidence>
<dbReference type="GO" id="GO:0050661">
    <property type="term" value="F:NADP binding"/>
    <property type="evidence" value="ECO:0007669"/>
    <property type="project" value="UniProtKB-UniRule"/>
</dbReference>
<dbReference type="SUPFAM" id="SSF51735">
    <property type="entry name" value="NAD(P)-binding Rossmann-fold domains"/>
    <property type="match status" value="1"/>
</dbReference>
<evidence type="ECO:0000256" key="4">
    <source>
        <dbReference type="ARBA" id="ARBA00022857"/>
    </source>
</evidence>
<reference evidence="16 17" key="1">
    <citation type="submission" date="2016-10" db="EMBL/GenBank/DDBJ databases">
        <authorList>
            <person name="de Groot N.N."/>
        </authorList>
    </citation>
    <scope>NUCLEOTIDE SEQUENCE [LARGE SCALE GENOMIC DNA]</scope>
    <source>
        <strain evidence="16 17">KHGC13</strain>
    </source>
</reference>
<dbReference type="Gene3D" id="3.30.360.10">
    <property type="entry name" value="Dihydrodipicolinate Reductase, domain 2"/>
    <property type="match status" value="1"/>
</dbReference>
<feature type="active site" description="Proton donor/acceptor" evidence="13">
    <location>
        <position position="147"/>
    </location>
</feature>
<comment type="catalytic activity">
    <reaction evidence="12 13">
        <text>(S)-2,3,4,5-tetrahydrodipicolinate + NAD(+) + H2O = (2S,4S)-4-hydroxy-2,3,4,5-tetrahydrodipicolinate + NADH + H(+)</text>
        <dbReference type="Rhea" id="RHEA:35323"/>
        <dbReference type="ChEBI" id="CHEBI:15377"/>
        <dbReference type="ChEBI" id="CHEBI:15378"/>
        <dbReference type="ChEBI" id="CHEBI:16845"/>
        <dbReference type="ChEBI" id="CHEBI:57540"/>
        <dbReference type="ChEBI" id="CHEBI:57945"/>
        <dbReference type="ChEBI" id="CHEBI:67139"/>
        <dbReference type="EC" id="1.17.1.8"/>
    </reaction>
</comment>
<sequence length="246" mass="26285">MVKVIITAPKGKMGSLILKEAAGRPSLDVAGALGRPGADYIGTEICGVKVSGDLEQIIDQCDLVIDFSTVENSMAVLRSCVAHGKGLICGTTGFTDEQEAEFRKAAETIPMMRASNTSYMVNVLSKMLELGARALSGLCDIDILDMHDRKKKDAPSGTAKELGDSMAKAARLSPETDITYHSLRAGDISSTHTVFFTGFGERIEVTHRAYNWECFANGACEAARFMEGKGPGSYTMSDVIAGEMAL</sequence>
<comment type="similarity">
    <text evidence="1 13">Belongs to the DapB family.</text>
</comment>